<evidence type="ECO:0000256" key="1">
    <source>
        <dbReference type="ARBA" id="ARBA00009437"/>
    </source>
</evidence>
<dbReference type="CDD" id="cd05466">
    <property type="entry name" value="PBP2_LTTR_substrate"/>
    <property type="match status" value="1"/>
</dbReference>
<evidence type="ECO:0000313" key="6">
    <source>
        <dbReference type="EMBL" id="MPM09174.1"/>
    </source>
</evidence>
<dbReference type="InterPro" id="IPR050950">
    <property type="entry name" value="HTH-type_LysR_regulators"/>
</dbReference>
<dbReference type="InterPro" id="IPR036388">
    <property type="entry name" value="WH-like_DNA-bd_sf"/>
</dbReference>
<dbReference type="AlphaFoldDB" id="A0A644X4W1"/>
<dbReference type="PANTHER" id="PTHR30419">
    <property type="entry name" value="HTH-TYPE TRANSCRIPTIONAL REGULATOR YBHD"/>
    <property type="match status" value="1"/>
</dbReference>
<dbReference type="GO" id="GO:0003677">
    <property type="term" value="F:DNA binding"/>
    <property type="evidence" value="ECO:0007669"/>
    <property type="project" value="UniProtKB-KW"/>
</dbReference>
<protein>
    <recommendedName>
        <fullName evidence="5">HTH lysR-type domain-containing protein</fullName>
    </recommendedName>
</protein>
<dbReference type="SUPFAM" id="SSF46785">
    <property type="entry name" value="Winged helix' DNA-binding domain"/>
    <property type="match status" value="1"/>
</dbReference>
<dbReference type="SUPFAM" id="SSF53850">
    <property type="entry name" value="Periplasmic binding protein-like II"/>
    <property type="match status" value="1"/>
</dbReference>
<comment type="caution">
    <text evidence="6">The sequence shown here is derived from an EMBL/GenBank/DDBJ whole genome shotgun (WGS) entry which is preliminary data.</text>
</comment>
<comment type="similarity">
    <text evidence="1">Belongs to the LysR transcriptional regulatory family.</text>
</comment>
<evidence type="ECO:0000256" key="4">
    <source>
        <dbReference type="ARBA" id="ARBA00023163"/>
    </source>
</evidence>
<accession>A0A644X4W1</accession>
<proteinExistence type="inferred from homology"/>
<dbReference type="EMBL" id="VSSQ01001538">
    <property type="protein sequence ID" value="MPM09174.1"/>
    <property type="molecule type" value="Genomic_DNA"/>
</dbReference>
<dbReference type="GO" id="GO:0003700">
    <property type="term" value="F:DNA-binding transcription factor activity"/>
    <property type="evidence" value="ECO:0007669"/>
    <property type="project" value="InterPro"/>
</dbReference>
<dbReference type="Pfam" id="PF03466">
    <property type="entry name" value="LysR_substrate"/>
    <property type="match status" value="1"/>
</dbReference>
<sequence>MDITSLYYFIELNKDLNKGLTMTKTAERLFITQQTLSNHIQRLEKEYGVELFRRTPKMTLTDAGTQMLTAAYNIIEEERKVANIINDIKNQESGLLRFGASTQRGMNCLPVVLPAFSERYPKVELHLTDTISSVLQEMVLNDDIDLALTAVLGIHPLLVQEFMQKSQIYLCISDKLLKRYYPQCYKDIKSKNKDGINVADIKELPFLIFESPNGLHSIMMRCFEEADITPHVYMSTRYAHLTSQICSNALAACFMSQISLLNQMSSLGKDVNIFPLLFKNKPVFHNMCLIRHKKHYIPTYSQYFITLLKEHFKQISDVNLARIIK</sequence>
<dbReference type="InterPro" id="IPR005119">
    <property type="entry name" value="LysR_subst-bd"/>
</dbReference>
<dbReference type="Pfam" id="PF00126">
    <property type="entry name" value="HTH_1"/>
    <property type="match status" value="1"/>
</dbReference>
<dbReference type="PANTHER" id="PTHR30419:SF28">
    <property type="entry name" value="HTH-TYPE TRANSCRIPTIONAL REGULATOR BSDA"/>
    <property type="match status" value="1"/>
</dbReference>
<keyword evidence="2" id="KW-0805">Transcription regulation</keyword>
<evidence type="ECO:0000259" key="5">
    <source>
        <dbReference type="PROSITE" id="PS50931"/>
    </source>
</evidence>
<keyword evidence="4" id="KW-0804">Transcription</keyword>
<reference evidence="6" key="1">
    <citation type="submission" date="2019-08" db="EMBL/GenBank/DDBJ databases">
        <authorList>
            <person name="Kucharzyk K."/>
            <person name="Murdoch R.W."/>
            <person name="Higgins S."/>
            <person name="Loffler F."/>
        </authorList>
    </citation>
    <scope>NUCLEOTIDE SEQUENCE</scope>
</reference>
<evidence type="ECO:0000256" key="2">
    <source>
        <dbReference type="ARBA" id="ARBA00023015"/>
    </source>
</evidence>
<feature type="domain" description="HTH lysR-type" evidence="5">
    <location>
        <begin position="1"/>
        <end position="61"/>
    </location>
</feature>
<evidence type="ECO:0000256" key="3">
    <source>
        <dbReference type="ARBA" id="ARBA00023125"/>
    </source>
</evidence>
<dbReference type="InterPro" id="IPR000847">
    <property type="entry name" value="LysR_HTH_N"/>
</dbReference>
<dbReference type="Gene3D" id="3.40.190.290">
    <property type="match status" value="1"/>
</dbReference>
<dbReference type="Gene3D" id="1.10.10.10">
    <property type="entry name" value="Winged helix-like DNA-binding domain superfamily/Winged helix DNA-binding domain"/>
    <property type="match status" value="1"/>
</dbReference>
<dbReference type="GO" id="GO:0005829">
    <property type="term" value="C:cytosol"/>
    <property type="evidence" value="ECO:0007669"/>
    <property type="project" value="TreeGrafter"/>
</dbReference>
<dbReference type="PROSITE" id="PS50931">
    <property type="entry name" value="HTH_LYSR"/>
    <property type="match status" value="1"/>
</dbReference>
<dbReference type="InterPro" id="IPR036390">
    <property type="entry name" value="WH_DNA-bd_sf"/>
</dbReference>
<keyword evidence="3" id="KW-0238">DNA-binding</keyword>
<name>A0A644X4W1_9ZZZZ</name>
<gene>
    <name evidence="6" type="ORF">SDC9_55490</name>
</gene>
<dbReference type="PRINTS" id="PR00039">
    <property type="entry name" value="HTHLYSR"/>
</dbReference>
<organism evidence="6">
    <name type="scientific">bioreactor metagenome</name>
    <dbReference type="NCBI Taxonomy" id="1076179"/>
    <lineage>
        <taxon>unclassified sequences</taxon>
        <taxon>metagenomes</taxon>
        <taxon>ecological metagenomes</taxon>
    </lineage>
</organism>